<dbReference type="InterPro" id="IPR033379">
    <property type="entry name" value="Acid_Pase_AS"/>
</dbReference>
<dbReference type="EMBL" id="KN122330">
    <property type="protein sequence ID" value="KFO31017.1"/>
    <property type="molecule type" value="Genomic_DNA"/>
</dbReference>
<proteinExistence type="predicted"/>
<dbReference type="PROSITE" id="PS00616">
    <property type="entry name" value="HIS_ACID_PHOSPHAT_1"/>
    <property type="match status" value="1"/>
</dbReference>
<evidence type="ECO:0000313" key="2">
    <source>
        <dbReference type="Proteomes" id="UP000028990"/>
    </source>
</evidence>
<dbReference type="Proteomes" id="UP000028990">
    <property type="component" value="Unassembled WGS sequence"/>
</dbReference>
<protein>
    <submittedName>
        <fullName evidence="1">Lysophosphatidic acid phosphatase type 6</fullName>
    </submittedName>
</protein>
<dbReference type="InterPro" id="IPR029033">
    <property type="entry name" value="His_PPase_superfam"/>
</dbReference>
<keyword evidence="2" id="KW-1185">Reference proteome</keyword>
<gene>
    <name evidence="1" type="ORF">H920_07567</name>
</gene>
<evidence type="ECO:0000313" key="1">
    <source>
        <dbReference type="EMBL" id="KFO31017.1"/>
    </source>
</evidence>
<accession>A0A091DIV2</accession>
<reference evidence="1 2" key="1">
    <citation type="submission" date="2013-11" db="EMBL/GenBank/DDBJ databases">
        <title>The Damaraland mole rat (Fukomys damarensis) genome and evolution of African mole rats.</title>
        <authorList>
            <person name="Gladyshev V.N."/>
            <person name="Fang X."/>
        </authorList>
    </citation>
    <scope>NUCLEOTIDE SEQUENCE [LARGE SCALE GENOMIC DNA]</scope>
    <source>
        <tissue evidence="1">Liver</tissue>
    </source>
</reference>
<dbReference type="AlphaFoldDB" id="A0A091DIV2"/>
<organism evidence="1 2">
    <name type="scientific">Fukomys damarensis</name>
    <name type="common">Damaraland mole rat</name>
    <name type="synonym">Cryptomys damarensis</name>
    <dbReference type="NCBI Taxonomy" id="885580"/>
    <lineage>
        <taxon>Eukaryota</taxon>
        <taxon>Metazoa</taxon>
        <taxon>Chordata</taxon>
        <taxon>Craniata</taxon>
        <taxon>Vertebrata</taxon>
        <taxon>Euteleostomi</taxon>
        <taxon>Mammalia</taxon>
        <taxon>Eutheria</taxon>
        <taxon>Euarchontoglires</taxon>
        <taxon>Glires</taxon>
        <taxon>Rodentia</taxon>
        <taxon>Hystricomorpha</taxon>
        <taxon>Bathyergidae</taxon>
        <taxon>Fukomys</taxon>
    </lineage>
</organism>
<dbReference type="Gene3D" id="3.40.50.1240">
    <property type="entry name" value="Phosphoglycerate mutase-like"/>
    <property type="match status" value="1"/>
</dbReference>
<dbReference type="SUPFAM" id="SSF53254">
    <property type="entry name" value="Phosphoglycerate mutase-like"/>
    <property type="match status" value="1"/>
</dbReference>
<name>A0A091DIV2_FUKDA</name>
<sequence>MIAGVFGKRVWAPVGALTSLAYFFHRERMASAELRAADGQRPVDRSLLELKMVQVVFRHGARSPLKALPLEEQVRGPRAGLVQTMGAVADVPGTHISPSFAAVGLVPCPTHFSSPGVQFVDPLG</sequence>